<comment type="caution">
    <text evidence="6">The sequence shown here is derived from an EMBL/GenBank/DDBJ whole genome shotgun (WGS) entry which is preliminary data.</text>
</comment>
<proteinExistence type="inferred from homology"/>
<dbReference type="InterPro" id="IPR050465">
    <property type="entry name" value="UPF0194_transport"/>
</dbReference>
<organism evidence="6 7">
    <name type="scientific">Skermanella aerolata</name>
    <dbReference type="NCBI Taxonomy" id="393310"/>
    <lineage>
        <taxon>Bacteria</taxon>
        <taxon>Pseudomonadati</taxon>
        <taxon>Pseudomonadota</taxon>
        <taxon>Alphaproteobacteria</taxon>
        <taxon>Rhodospirillales</taxon>
        <taxon>Azospirillaceae</taxon>
        <taxon>Skermanella</taxon>
    </lineage>
</organism>
<evidence type="ECO:0000313" key="7">
    <source>
        <dbReference type="Proteomes" id="UP000321523"/>
    </source>
</evidence>
<dbReference type="PANTHER" id="PTHR32347">
    <property type="entry name" value="EFFLUX SYSTEM COMPONENT YKNX-RELATED"/>
    <property type="match status" value="1"/>
</dbReference>
<dbReference type="RefSeq" id="WP_052832274.1">
    <property type="nucleotide sequence ID" value="NZ_BJYZ01000037.1"/>
</dbReference>
<comment type="similarity">
    <text evidence="2">Belongs to the membrane fusion protein (MFP) (TC 8.A.1) family.</text>
</comment>
<dbReference type="Gene3D" id="2.40.30.170">
    <property type="match status" value="1"/>
</dbReference>
<dbReference type="Proteomes" id="UP000321523">
    <property type="component" value="Unassembled WGS sequence"/>
</dbReference>
<keyword evidence="7" id="KW-1185">Reference proteome</keyword>
<dbReference type="GO" id="GO:0030313">
    <property type="term" value="C:cell envelope"/>
    <property type="evidence" value="ECO:0007669"/>
    <property type="project" value="UniProtKB-SubCell"/>
</dbReference>
<protein>
    <submittedName>
        <fullName evidence="6">Hemolysin secretion protein D</fullName>
    </submittedName>
</protein>
<feature type="domain" description="YknX-like beta-barrel" evidence="5">
    <location>
        <begin position="280"/>
        <end position="355"/>
    </location>
</feature>
<evidence type="ECO:0000259" key="5">
    <source>
        <dbReference type="Pfam" id="PF25990"/>
    </source>
</evidence>
<dbReference type="OrthoDB" id="9791520at2"/>
<reference evidence="6 7" key="1">
    <citation type="submission" date="2019-07" db="EMBL/GenBank/DDBJ databases">
        <title>Whole genome shotgun sequence of Skermanella aerolata NBRC 106429.</title>
        <authorList>
            <person name="Hosoyama A."/>
            <person name="Uohara A."/>
            <person name="Ohji S."/>
            <person name="Ichikawa N."/>
        </authorList>
    </citation>
    <scope>NUCLEOTIDE SEQUENCE [LARGE SCALE GENOMIC DNA]</scope>
    <source>
        <strain evidence="6 7">NBRC 106429</strain>
    </source>
</reference>
<dbReference type="GO" id="GO:0022857">
    <property type="term" value="F:transmembrane transporter activity"/>
    <property type="evidence" value="ECO:0007669"/>
    <property type="project" value="InterPro"/>
</dbReference>
<evidence type="ECO:0000256" key="4">
    <source>
        <dbReference type="SAM" id="Coils"/>
    </source>
</evidence>
<dbReference type="NCBIfam" id="TIGR01730">
    <property type="entry name" value="RND_mfp"/>
    <property type="match status" value="1"/>
</dbReference>
<dbReference type="AlphaFoldDB" id="A0A512E0H6"/>
<feature type="coiled-coil region" evidence="4">
    <location>
        <begin position="115"/>
        <end position="194"/>
    </location>
</feature>
<dbReference type="Gene3D" id="2.40.50.100">
    <property type="match status" value="1"/>
</dbReference>
<keyword evidence="3 4" id="KW-0175">Coiled coil</keyword>
<evidence type="ECO:0000256" key="2">
    <source>
        <dbReference type="ARBA" id="ARBA00009477"/>
    </source>
</evidence>
<dbReference type="Pfam" id="PF25990">
    <property type="entry name" value="Beta-barrel_YknX"/>
    <property type="match status" value="1"/>
</dbReference>
<evidence type="ECO:0000313" key="6">
    <source>
        <dbReference type="EMBL" id="GEO42185.1"/>
    </source>
</evidence>
<dbReference type="Gene3D" id="2.40.420.20">
    <property type="match status" value="1"/>
</dbReference>
<evidence type="ECO:0000256" key="3">
    <source>
        <dbReference type="ARBA" id="ARBA00023054"/>
    </source>
</evidence>
<dbReference type="InterPro" id="IPR058636">
    <property type="entry name" value="Beta-barrel_YknX"/>
</dbReference>
<evidence type="ECO:0000256" key="1">
    <source>
        <dbReference type="ARBA" id="ARBA00004196"/>
    </source>
</evidence>
<sequence length="442" mass="46027">MKRAFAIWLAIGGIAVLAGGVGYASLIEDQRELPDVELATVDRGTIVRTIAATGTLNAVGLVQVGSAVSGRILSLDADFNSVVRQDQIVAQIAPEGFAARVAEATAQRDVAASGISAAKAQLARARADAENARATRQVLEANVRSAQSVSDQAKRELQRASASGRADYVAVAERERVTSAFDQAQAALAAAQAEHNAQITVIQGADASVSAAEAQVLVAEATLQQRVAALAQAQVDLDRTVIRSPIDGVVIERNVDVGQTVAASLEAPVLYTIARDLRRLQVETFVDEADIGAVQAGQSVSFTVAAFPGMEFTGTVAQVRKAPQVIQNVVTYVVVITAGNDTLQLYPGMTAMVDIKVTEHRDVLRVPSAALRFRPTPSLPSPAPRRAGESEVYVLDSKGTFTAVPVKVGIADTGFSEIAGGTLTEGQQVVVGRKPSAGGAGT</sequence>
<accession>A0A512E0H6</accession>
<dbReference type="EMBL" id="BJYZ01000037">
    <property type="protein sequence ID" value="GEO42185.1"/>
    <property type="molecule type" value="Genomic_DNA"/>
</dbReference>
<dbReference type="PANTHER" id="PTHR32347:SF14">
    <property type="entry name" value="EFFLUX SYSTEM COMPONENT YKNX-RELATED"/>
    <property type="match status" value="1"/>
</dbReference>
<dbReference type="SUPFAM" id="SSF111369">
    <property type="entry name" value="HlyD-like secretion proteins"/>
    <property type="match status" value="2"/>
</dbReference>
<gene>
    <name evidence="6" type="ORF">SAE02_63330</name>
</gene>
<name>A0A512E0H6_9PROT</name>
<comment type="subcellular location">
    <subcellularLocation>
        <location evidence="1">Cell envelope</location>
    </subcellularLocation>
</comment>
<dbReference type="InterPro" id="IPR006143">
    <property type="entry name" value="RND_pump_MFP"/>
</dbReference>
<dbReference type="GO" id="GO:0016020">
    <property type="term" value="C:membrane"/>
    <property type="evidence" value="ECO:0007669"/>
    <property type="project" value="InterPro"/>
</dbReference>